<dbReference type="EMBL" id="AK045605">
    <property type="protein sequence ID" value="BAC32434.1"/>
    <property type="molecule type" value="mRNA"/>
</dbReference>
<sequence>MSLVGTTFSFAYLASTSGLSLPVTAEGHILIRKGDLLFHNTILLAHFTLWILFLTLSSNTHTRSYFLHKKFTAKLQFSFEFAWLTSLCPYHIASGNLLWQTLLALLCVLLHVPSFI</sequence>
<reference evidence="2" key="2">
    <citation type="journal article" date="2000" name="Genome Res.">
        <title>Normalization and subtraction of cap-trapper-selected cDNAs to prepare full-length cDNA libraries for rapid discovery of new genes.</title>
        <authorList>
            <person name="Carninci P."/>
            <person name="Shibata Y."/>
            <person name="Hayatsu N."/>
            <person name="Sugahara Y."/>
            <person name="Shibata K."/>
            <person name="Itoh M."/>
            <person name="Konno H."/>
            <person name="Okazaki Y."/>
            <person name="Muramatsu M."/>
            <person name="Hayashizaki Y."/>
        </authorList>
    </citation>
    <scope>NUCLEOTIDE SEQUENCE</scope>
    <source>
        <strain evidence="2">C57BL/6J</strain>
        <tissue evidence="2">Corpora quadrigemina</tissue>
    </source>
</reference>
<feature type="transmembrane region" description="Helical" evidence="1">
    <location>
        <begin position="98"/>
        <end position="115"/>
    </location>
</feature>
<reference evidence="2" key="8">
    <citation type="journal article" date="2005" name="Science">
        <title>Antisense Transcription in the Mammalian Transcriptome.</title>
        <authorList>
            <consortium name="RIKEN Genome Exploration Research Group and Genome Science Group (Genome Network Project Core Group) and the FANTOM Consortium"/>
        </authorList>
    </citation>
    <scope>NUCLEOTIDE SEQUENCE</scope>
    <source>
        <strain evidence="2">C57BL/6J</strain>
        <tissue evidence="2">Corpora quadrigemina</tissue>
    </source>
</reference>
<keyword evidence="1" id="KW-0472">Membrane</keyword>
<evidence type="ECO:0000313" key="2">
    <source>
        <dbReference type="EMBL" id="BAC32434.1"/>
    </source>
</evidence>
<organism evidence="2">
    <name type="scientific">Mus musculus</name>
    <name type="common">Mouse</name>
    <dbReference type="NCBI Taxonomy" id="10090"/>
    <lineage>
        <taxon>Eukaryota</taxon>
        <taxon>Metazoa</taxon>
        <taxon>Chordata</taxon>
        <taxon>Craniata</taxon>
        <taxon>Vertebrata</taxon>
        <taxon>Euteleostomi</taxon>
        <taxon>Mammalia</taxon>
        <taxon>Eutheria</taxon>
        <taxon>Euarchontoglires</taxon>
        <taxon>Glires</taxon>
        <taxon>Rodentia</taxon>
        <taxon>Myomorpha</taxon>
        <taxon>Muroidea</taxon>
        <taxon>Muridae</taxon>
        <taxon>Murinae</taxon>
        <taxon>Mus</taxon>
        <taxon>Mus</taxon>
    </lineage>
</organism>
<keyword evidence="1" id="KW-1133">Transmembrane helix</keyword>
<name>Q8BR53_MOUSE</name>
<evidence type="ECO:0000256" key="1">
    <source>
        <dbReference type="SAM" id="Phobius"/>
    </source>
</evidence>
<accession>Q8BR53</accession>
<keyword evidence="1" id="KW-0812">Transmembrane</keyword>
<reference evidence="2" key="3">
    <citation type="journal article" date="2000" name="Genome Res.">
        <title>RIKEN integrated sequence analysis (RISA) system--384-format sequencing pipeline with 384 multicapillary sequencer.</title>
        <authorList>
            <person name="Shibata K."/>
            <person name="Itoh M."/>
            <person name="Aizawa K."/>
            <person name="Nagaoka S."/>
            <person name="Sasaki N."/>
            <person name="Carninci P."/>
            <person name="Konno H."/>
            <person name="Akiyama J."/>
            <person name="Nishi K."/>
            <person name="Kitsunai T."/>
            <person name="Tashiro H."/>
            <person name="Itoh M."/>
            <person name="Sumi N."/>
            <person name="Ishii Y."/>
            <person name="Nakamura S."/>
            <person name="Hazama M."/>
            <person name="Nishine T."/>
            <person name="Harada A."/>
            <person name="Yamamoto R."/>
            <person name="Matsumoto H."/>
            <person name="Sakaguchi S."/>
            <person name="Ikegami T."/>
            <person name="Kashiwagi K."/>
            <person name="Fujiwake S."/>
            <person name="Inoue K."/>
            <person name="Togawa Y."/>
            <person name="Izawa M."/>
            <person name="Ohara E."/>
            <person name="Watahiki M."/>
            <person name="Yoneda Y."/>
            <person name="Ishikawa T."/>
            <person name="Ozawa K."/>
            <person name="Tanaka T."/>
            <person name="Matsuura S."/>
            <person name="Kawai J."/>
            <person name="Okazaki Y."/>
            <person name="Muramatsu M."/>
            <person name="Inoue Y."/>
            <person name="Kira A."/>
            <person name="Hayashizaki Y."/>
        </authorList>
    </citation>
    <scope>NUCLEOTIDE SEQUENCE</scope>
    <source>
        <strain evidence="2">C57BL/6J</strain>
        <tissue evidence="2">Corpora quadrigemina</tissue>
    </source>
</reference>
<reference evidence="2" key="4">
    <citation type="journal article" date="2001" name="Nature">
        <title>Functional annotation of a full-length mouse cDNA collection.</title>
        <authorList>
            <consortium name="The RIKEN Genome Exploration Research Group Phase II Team and the FANTOM Consortium"/>
        </authorList>
    </citation>
    <scope>NUCLEOTIDE SEQUENCE</scope>
    <source>
        <strain evidence="2">C57BL/6J</strain>
        <tissue evidence="2">Corpora quadrigemina</tissue>
    </source>
</reference>
<feature type="transmembrane region" description="Helical" evidence="1">
    <location>
        <begin position="36"/>
        <end position="54"/>
    </location>
</feature>
<proteinExistence type="evidence at transcript level"/>
<reference evidence="2" key="6">
    <citation type="journal article" date="2002" name="Nature">
        <title>Analysis of the mouse transcriptome based on functional annotation of 60,770 full-length cDNAs.</title>
        <authorList>
            <consortium name="The FANTOM Consortium and the RIKEN Genome Exploration Research Group Phase I and II Team"/>
        </authorList>
    </citation>
    <scope>NUCLEOTIDE SEQUENCE</scope>
    <source>
        <strain evidence="2">C57BL/6J</strain>
        <tissue evidence="2">Corpora quadrigemina</tissue>
    </source>
</reference>
<reference evidence="2" key="1">
    <citation type="journal article" date="1999" name="Methods Enzymol.">
        <title>High-efficiency full-length cDNA cloning.</title>
        <authorList>
            <person name="Carninci P."/>
            <person name="Hayashizaki Y."/>
        </authorList>
    </citation>
    <scope>NUCLEOTIDE SEQUENCE</scope>
    <source>
        <strain evidence="2">C57BL/6J</strain>
        <tissue evidence="2">Corpora quadrigemina</tissue>
    </source>
</reference>
<reference evidence="2" key="5">
    <citation type="submission" date="2001-07" db="EMBL/GenBank/DDBJ databases">
        <authorList>
            <person name="Adachi J."/>
            <person name="Aizawa K."/>
            <person name="Akimura T."/>
            <person name="Arakawa T."/>
            <person name="Bono H."/>
            <person name="Carninci P."/>
            <person name="Fukuda S."/>
            <person name="Furuno M."/>
            <person name="Hanagaki T."/>
            <person name="Hara A."/>
            <person name="Hashizume W."/>
            <person name="Hayashida K."/>
            <person name="Hayatsu N."/>
            <person name="Hiramoto K."/>
            <person name="Hiraoka T."/>
            <person name="Hirozane T."/>
            <person name="Hori F."/>
            <person name="Imotani K."/>
            <person name="Ishii Y."/>
            <person name="Itoh M."/>
            <person name="Kagawa I."/>
            <person name="Kasukawa T."/>
            <person name="Katoh H."/>
            <person name="Kawai J."/>
            <person name="Kojima Y."/>
            <person name="Kondo S."/>
            <person name="Konno H."/>
            <person name="Kouda M."/>
            <person name="Koya S."/>
            <person name="Kurihara C."/>
            <person name="Matsuyama T."/>
            <person name="Miyazaki A."/>
            <person name="Murata M."/>
            <person name="Nakamura M."/>
            <person name="Nishi K."/>
            <person name="Nomura K."/>
            <person name="Numazaki R."/>
            <person name="Ohno M."/>
            <person name="Ohsato N."/>
            <person name="Okazaki Y."/>
            <person name="Saito R."/>
            <person name="Saitoh H."/>
            <person name="Sakai C."/>
            <person name="Sakai K."/>
            <person name="Sakazume N."/>
            <person name="Sano H."/>
            <person name="Sasaki D."/>
            <person name="Shibata K."/>
            <person name="Shinagawa A."/>
            <person name="Shiraki T."/>
            <person name="Sogabe Y."/>
            <person name="Tagami M."/>
            <person name="Tagawa A."/>
            <person name="Takahashi F."/>
            <person name="Takaku-Akahira S."/>
            <person name="Takeda Y."/>
            <person name="Tanaka T."/>
            <person name="Tomaru A."/>
            <person name="Toya T."/>
            <person name="Yasunishi A."/>
            <person name="Muramatsu M."/>
            <person name="Hayashizaki Y."/>
        </authorList>
    </citation>
    <scope>NUCLEOTIDE SEQUENCE</scope>
    <source>
        <strain evidence="2">C57BL/6J</strain>
        <tissue evidence="2">Corpora quadrigemina</tissue>
    </source>
</reference>
<reference evidence="2" key="7">
    <citation type="journal article" date="2005" name="Science">
        <title>The Transcriptional Landscape of the Mammalian Genome.</title>
        <authorList>
            <consortium name="The FANTOM Consortium"/>
            <consortium name="Riken Genome Exploration Research Group and Genome Science Group (Genome Network Project Core Group)"/>
        </authorList>
    </citation>
    <scope>NUCLEOTIDE SEQUENCE</scope>
    <source>
        <strain evidence="2">C57BL/6J</strain>
        <tissue evidence="2">Corpora quadrigemina</tissue>
    </source>
</reference>
<dbReference type="AlphaFoldDB" id="Q8BR53"/>
<protein>
    <submittedName>
        <fullName evidence="2">Uncharacterized protein</fullName>
    </submittedName>
</protein>